<dbReference type="GO" id="GO:0044781">
    <property type="term" value="P:bacterial-type flagellum organization"/>
    <property type="evidence" value="ECO:0007669"/>
    <property type="project" value="UniProtKB-KW"/>
</dbReference>
<organism evidence="5 6">
    <name type="scientific">Roseibaca calidilacus</name>
    <dbReference type="NCBI Taxonomy" id="1666912"/>
    <lineage>
        <taxon>Bacteria</taxon>
        <taxon>Pseudomonadati</taxon>
        <taxon>Pseudomonadota</taxon>
        <taxon>Alphaproteobacteria</taxon>
        <taxon>Rhodobacterales</taxon>
        <taxon>Paracoccaceae</taxon>
        <taxon>Roseinatronobacter</taxon>
    </lineage>
</organism>
<reference evidence="5 6" key="1">
    <citation type="submission" date="2015-09" db="EMBL/GenBank/DDBJ databases">
        <title>Identification and resolution of microdiversity through metagenomic sequencing of parallel consortia.</title>
        <authorList>
            <person name="Nelson W.C."/>
            <person name="Romine M.F."/>
            <person name="Lindemann S.R."/>
        </authorList>
    </citation>
    <scope>NUCLEOTIDE SEQUENCE [LARGE SCALE GENOMIC DNA]</scope>
    <source>
        <strain evidence="5">HL-91</strain>
    </source>
</reference>
<evidence type="ECO:0000313" key="4">
    <source>
        <dbReference type="EMBL" id="CUX82963.1"/>
    </source>
</evidence>
<dbReference type="PATRIC" id="fig|1666912.4.peg.1150"/>
<name>A0A0P7YR18_9RHOB</name>
<evidence type="ECO:0000313" key="6">
    <source>
        <dbReference type="Proteomes" id="UP000050413"/>
    </source>
</evidence>
<reference evidence="4 7" key="2">
    <citation type="submission" date="2016-01" db="EMBL/GenBank/DDBJ databases">
        <authorList>
            <person name="Varghese N."/>
        </authorList>
    </citation>
    <scope>NUCLEOTIDE SEQUENCE [LARGE SCALE GENOMIC DNA]</scope>
    <source>
        <strain evidence="4 7">HL-91</strain>
    </source>
</reference>
<dbReference type="STRING" id="1666912.Ga0058931_2689"/>
<dbReference type="Proteomes" id="UP000182045">
    <property type="component" value="Unassembled WGS sequence"/>
</dbReference>
<dbReference type="GO" id="GO:0006402">
    <property type="term" value="P:mRNA catabolic process"/>
    <property type="evidence" value="ECO:0007669"/>
    <property type="project" value="InterPro"/>
</dbReference>
<protein>
    <submittedName>
        <fullName evidence="5">Flagella biosynthesis regulator FlbT</fullName>
    </submittedName>
    <submittedName>
        <fullName evidence="4">Flagellar protein FlbT</fullName>
    </submittedName>
</protein>
<dbReference type="NCBIfam" id="NF001995">
    <property type="entry name" value="PRK00794.1-1"/>
    <property type="match status" value="1"/>
</dbReference>
<accession>A0A0P7YR18</accession>
<dbReference type="EMBL" id="LJSG01000013">
    <property type="protein sequence ID" value="KPP91533.1"/>
    <property type="molecule type" value="Genomic_DNA"/>
</dbReference>
<gene>
    <name evidence="5" type="primary">flbT</name>
    <name evidence="4" type="ORF">Ga0058931_2689</name>
    <name evidence="5" type="ORF">HLUCCA05_00055</name>
</gene>
<evidence type="ECO:0000256" key="3">
    <source>
        <dbReference type="ARBA" id="ARBA00022884"/>
    </source>
</evidence>
<evidence type="ECO:0000256" key="1">
    <source>
        <dbReference type="ARBA" id="ARBA00022491"/>
    </source>
</evidence>
<dbReference type="AlphaFoldDB" id="A0A0P7YR18"/>
<keyword evidence="1" id="KW-0678">Repressor</keyword>
<dbReference type="OrthoDB" id="8561314at2"/>
<sequence length="134" mass="15002">MTGLVIRLGPRERILLNGAVIENGDKRTSLSIKTPNAKVLRLRDAIHPDDATTPVRRTCYMVQLILSGDADPADIRTPLLRAIEQLSQVFRDADSTQYLREATEMALDGEYYQALKSLRALLPREARLMAAQKV</sequence>
<keyword evidence="3" id="KW-0694">RNA-binding</keyword>
<evidence type="ECO:0000313" key="7">
    <source>
        <dbReference type="Proteomes" id="UP000182045"/>
    </source>
</evidence>
<keyword evidence="5" id="KW-0966">Cell projection</keyword>
<dbReference type="RefSeq" id="WP_072246770.1">
    <property type="nucleotide sequence ID" value="NZ_FBYC01000004.1"/>
</dbReference>
<dbReference type="EMBL" id="FBYC01000004">
    <property type="protein sequence ID" value="CUX82963.1"/>
    <property type="molecule type" value="Genomic_DNA"/>
</dbReference>
<dbReference type="Proteomes" id="UP000050413">
    <property type="component" value="Unassembled WGS sequence"/>
</dbReference>
<evidence type="ECO:0000313" key="5">
    <source>
        <dbReference type="EMBL" id="KPP91533.1"/>
    </source>
</evidence>
<dbReference type="GO" id="GO:1902209">
    <property type="term" value="P:negative regulation of bacterial-type flagellum assembly"/>
    <property type="evidence" value="ECO:0007669"/>
    <property type="project" value="InterPro"/>
</dbReference>
<dbReference type="InterPro" id="IPR009967">
    <property type="entry name" value="Flagellum_FlbT"/>
</dbReference>
<keyword evidence="5" id="KW-0969">Cilium</keyword>
<proteinExistence type="predicted"/>
<dbReference type="GO" id="GO:0048027">
    <property type="term" value="F:mRNA 5'-UTR binding"/>
    <property type="evidence" value="ECO:0007669"/>
    <property type="project" value="InterPro"/>
</dbReference>
<comment type="caution">
    <text evidence="5">The sequence shown here is derived from an EMBL/GenBank/DDBJ whole genome shotgun (WGS) entry which is preliminary data.</text>
</comment>
<evidence type="ECO:0000256" key="2">
    <source>
        <dbReference type="ARBA" id="ARBA00022795"/>
    </source>
</evidence>
<keyword evidence="7" id="KW-1185">Reference proteome</keyword>
<keyword evidence="5" id="KW-0282">Flagellum</keyword>
<dbReference type="Pfam" id="PF07378">
    <property type="entry name" value="FlbT"/>
    <property type="match status" value="1"/>
</dbReference>
<keyword evidence="2" id="KW-1005">Bacterial flagellum biogenesis</keyword>